<organism evidence="9 10">
    <name type="scientific">Alkalimarinus sediminis</name>
    <dbReference type="NCBI Taxonomy" id="1632866"/>
    <lineage>
        <taxon>Bacteria</taxon>
        <taxon>Pseudomonadati</taxon>
        <taxon>Pseudomonadota</taxon>
        <taxon>Gammaproteobacteria</taxon>
        <taxon>Alteromonadales</taxon>
        <taxon>Alteromonadaceae</taxon>
        <taxon>Alkalimarinus</taxon>
    </lineage>
</organism>
<dbReference type="GO" id="GO:0015562">
    <property type="term" value="F:efflux transmembrane transporter activity"/>
    <property type="evidence" value="ECO:0007669"/>
    <property type="project" value="InterPro"/>
</dbReference>
<evidence type="ECO:0000256" key="2">
    <source>
        <dbReference type="ARBA" id="ARBA00007613"/>
    </source>
</evidence>
<evidence type="ECO:0000256" key="8">
    <source>
        <dbReference type="SAM" id="Coils"/>
    </source>
</evidence>
<dbReference type="Pfam" id="PF02321">
    <property type="entry name" value="OEP"/>
    <property type="match status" value="1"/>
</dbReference>
<keyword evidence="7" id="KW-0998">Cell outer membrane</keyword>
<dbReference type="GO" id="GO:0015288">
    <property type="term" value="F:porin activity"/>
    <property type="evidence" value="ECO:0007669"/>
    <property type="project" value="TreeGrafter"/>
</dbReference>
<dbReference type="PANTHER" id="PTHR30026:SF20">
    <property type="entry name" value="OUTER MEMBRANE PROTEIN TOLC"/>
    <property type="match status" value="1"/>
</dbReference>
<evidence type="ECO:0000256" key="7">
    <source>
        <dbReference type="ARBA" id="ARBA00023237"/>
    </source>
</evidence>
<dbReference type="GO" id="GO:1990281">
    <property type="term" value="C:efflux pump complex"/>
    <property type="evidence" value="ECO:0007669"/>
    <property type="project" value="TreeGrafter"/>
</dbReference>
<dbReference type="Gene3D" id="1.20.1600.10">
    <property type="entry name" value="Outer membrane efflux proteins (OEP)"/>
    <property type="match status" value="1"/>
</dbReference>
<sequence length="476" mass="53645">MKGKLHSSHCSVSVGKAVATITFAVHSALSSAAITIEQAQLMAVSSDSGIVQFQDKSKAASYEAVAMGQLPDPILIVGAQNIPTDTFQFDQEPMSQIKVGIKQMFPQGDTLSLRENKLNTQASSLEDKAQARYLTISRQVRNIWLEIFYWEQASQVLNEDQALFQQLLEVTRSLYSVGNVKQQDVLRAELELSRLHERLIKANRQSETQRSLLSRWIGGAAMDEPWSQSLPILHTPKLDTVNILDFAKAKREGGKFSSQQAQQEIAKFLQTHPTLIDLEKQVNVADHEIRISEQRYKPTWGVELNYGYRDGENNDGSDRSDFVSAMVNVSLPLFANTRQDKSVQSAVYRKEAQKNIHKDMLRKMVGEVQTILRQLQQTEEQLALFDEEILTKASLHAEASLNAYQADAADFSEVMRAFISEQGDRLDYARLQTTRLQLISALRFYFPTSLADLSQLHHSDSYLIQSNLMSSQGESR</sequence>
<evidence type="ECO:0000256" key="1">
    <source>
        <dbReference type="ARBA" id="ARBA00004442"/>
    </source>
</evidence>
<evidence type="ECO:0000256" key="3">
    <source>
        <dbReference type="ARBA" id="ARBA00022448"/>
    </source>
</evidence>
<comment type="similarity">
    <text evidence="2">Belongs to the outer membrane factor (OMF) (TC 1.B.17) family.</text>
</comment>
<evidence type="ECO:0000313" key="9">
    <source>
        <dbReference type="EMBL" id="UZW76271.1"/>
    </source>
</evidence>
<keyword evidence="6" id="KW-0472">Membrane</keyword>
<dbReference type="InterPro" id="IPR003423">
    <property type="entry name" value="OMP_efflux"/>
</dbReference>
<dbReference type="InterPro" id="IPR051906">
    <property type="entry name" value="TolC-like"/>
</dbReference>
<name>A0A9E8HTK8_9ALTE</name>
<evidence type="ECO:0000256" key="6">
    <source>
        <dbReference type="ARBA" id="ARBA00023136"/>
    </source>
</evidence>
<evidence type="ECO:0000313" key="10">
    <source>
        <dbReference type="Proteomes" id="UP001164472"/>
    </source>
</evidence>
<keyword evidence="4" id="KW-1134">Transmembrane beta strand</keyword>
<proteinExistence type="inferred from homology"/>
<keyword evidence="5" id="KW-0812">Transmembrane</keyword>
<gene>
    <name evidence="9" type="ORF">NNL22_06725</name>
</gene>
<feature type="coiled-coil region" evidence="8">
    <location>
        <begin position="361"/>
        <end position="388"/>
    </location>
</feature>
<protein>
    <submittedName>
        <fullName evidence="9">TolC family protein</fullName>
    </submittedName>
</protein>
<keyword evidence="8" id="KW-0175">Coiled coil</keyword>
<accession>A0A9E8HTK8</accession>
<comment type="subcellular location">
    <subcellularLocation>
        <location evidence="1">Cell outer membrane</location>
    </subcellularLocation>
</comment>
<keyword evidence="10" id="KW-1185">Reference proteome</keyword>
<dbReference type="KEGG" id="asem:NNL22_06725"/>
<dbReference type="RefSeq" id="WP_251812092.1">
    <property type="nucleotide sequence ID" value="NZ_CP101527.1"/>
</dbReference>
<dbReference type="Proteomes" id="UP001164472">
    <property type="component" value="Chromosome"/>
</dbReference>
<keyword evidence="3" id="KW-0813">Transport</keyword>
<dbReference type="EMBL" id="CP101527">
    <property type="protein sequence ID" value="UZW76271.1"/>
    <property type="molecule type" value="Genomic_DNA"/>
</dbReference>
<dbReference type="PANTHER" id="PTHR30026">
    <property type="entry name" value="OUTER MEMBRANE PROTEIN TOLC"/>
    <property type="match status" value="1"/>
</dbReference>
<dbReference type="GO" id="GO:0009279">
    <property type="term" value="C:cell outer membrane"/>
    <property type="evidence" value="ECO:0007669"/>
    <property type="project" value="UniProtKB-SubCell"/>
</dbReference>
<evidence type="ECO:0000256" key="5">
    <source>
        <dbReference type="ARBA" id="ARBA00022692"/>
    </source>
</evidence>
<dbReference type="SUPFAM" id="SSF56954">
    <property type="entry name" value="Outer membrane efflux proteins (OEP)"/>
    <property type="match status" value="1"/>
</dbReference>
<dbReference type="AlphaFoldDB" id="A0A9E8HTK8"/>
<evidence type="ECO:0000256" key="4">
    <source>
        <dbReference type="ARBA" id="ARBA00022452"/>
    </source>
</evidence>
<reference evidence="9" key="1">
    <citation type="submission" date="2022-07" db="EMBL/GenBank/DDBJ databases">
        <title>Alkalimarinus sp. nov., isolated from gut of a Alitta virens.</title>
        <authorList>
            <person name="Yang A.I."/>
            <person name="Shin N.-R."/>
        </authorList>
    </citation>
    <scope>NUCLEOTIDE SEQUENCE</scope>
    <source>
        <strain evidence="9">FA028</strain>
    </source>
</reference>